<dbReference type="InterPro" id="IPR004136">
    <property type="entry name" value="NMO"/>
</dbReference>
<gene>
    <name evidence="4" type="ORF">CVIRNUC_008341</name>
</gene>
<reference evidence="4 5" key="1">
    <citation type="submission" date="2023-10" db="EMBL/GenBank/DDBJ databases">
        <authorList>
            <person name="Maclean D."/>
            <person name="Macfadyen A."/>
        </authorList>
    </citation>
    <scope>NUCLEOTIDE SEQUENCE [LARGE SCALE GENOMIC DNA]</scope>
</reference>
<keyword evidence="2" id="KW-0288">FMN</keyword>
<name>A0AAV1IGJ4_9CHLO</name>
<evidence type="ECO:0000313" key="5">
    <source>
        <dbReference type="Proteomes" id="UP001314263"/>
    </source>
</evidence>
<keyword evidence="1" id="KW-0285">Flavoprotein</keyword>
<proteinExistence type="predicted"/>
<keyword evidence="5" id="KW-1185">Reference proteome</keyword>
<dbReference type="GO" id="GO:0018580">
    <property type="term" value="F:nitronate monooxygenase activity"/>
    <property type="evidence" value="ECO:0007669"/>
    <property type="project" value="InterPro"/>
</dbReference>
<dbReference type="Proteomes" id="UP001314263">
    <property type="component" value="Unassembled WGS sequence"/>
</dbReference>
<dbReference type="Pfam" id="PF03060">
    <property type="entry name" value="NMO"/>
    <property type="match status" value="2"/>
</dbReference>
<dbReference type="EMBL" id="CAUYUE010000011">
    <property type="protein sequence ID" value="CAK0785135.1"/>
    <property type="molecule type" value="Genomic_DNA"/>
</dbReference>
<dbReference type="Gene3D" id="3.20.20.70">
    <property type="entry name" value="Aldolase class I"/>
    <property type="match status" value="1"/>
</dbReference>
<protein>
    <recommendedName>
        <fullName evidence="6">2-nitropropane dioxygenase</fullName>
    </recommendedName>
</protein>
<dbReference type="PANTHER" id="PTHR32332">
    <property type="entry name" value="2-NITROPROPANE DIOXYGENASE"/>
    <property type="match status" value="1"/>
</dbReference>
<evidence type="ECO:0000256" key="1">
    <source>
        <dbReference type="ARBA" id="ARBA00022630"/>
    </source>
</evidence>
<dbReference type="AlphaFoldDB" id="A0AAV1IGJ4"/>
<dbReference type="SMART" id="SM01240">
    <property type="entry name" value="IMPDH"/>
    <property type="match status" value="1"/>
</dbReference>
<evidence type="ECO:0000256" key="3">
    <source>
        <dbReference type="ARBA" id="ARBA00023002"/>
    </source>
</evidence>
<accession>A0AAV1IGJ4</accession>
<sequence>MASRTVKAPWKVFGLMSQLSAPIVAAPMNGVSGPELASSVAQAGGLGFIGAGMVKDAKDLHRDFKRAVELNGGSESRLGIGLVGFTGSWLVDTAISLRPHALWISFGDYQEAAAKIKKSSIPLMIMVQSVEEALKAGDLDADAIVAQGSESGGHGCGPTSTLCFVPEVIDALQQAGKGHIPVLAAGGIADGRQMAAALALGAAGAVVGTRFAVTKESMLSEAKKQRYVAAKAADTQRVRIYDDLGALDWPVGIDGRIIANAFTSAHGTATLTEEEQQKTAKEEIAKATQDGNLDVVPLWCGAGIGLIHSVESAEDAFNAIWSGARARLGALADAYL</sequence>
<dbReference type="SUPFAM" id="SSF51412">
    <property type="entry name" value="Inosine monophosphate dehydrogenase (IMPDH)"/>
    <property type="match status" value="1"/>
</dbReference>
<comment type="caution">
    <text evidence="4">The sequence shown here is derived from an EMBL/GenBank/DDBJ whole genome shotgun (WGS) entry which is preliminary data.</text>
</comment>
<evidence type="ECO:0008006" key="6">
    <source>
        <dbReference type="Google" id="ProtNLM"/>
    </source>
</evidence>
<dbReference type="InterPro" id="IPR013785">
    <property type="entry name" value="Aldolase_TIM"/>
</dbReference>
<dbReference type="CDD" id="cd04730">
    <property type="entry name" value="NPD_like"/>
    <property type="match status" value="1"/>
</dbReference>
<evidence type="ECO:0000256" key="2">
    <source>
        <dbReference type="ARBA" id="ARBA00022643"/>
    </source>
</evidence>
<dbReference type="PANTHER" id="PTHR32332:SF31">
    <property type="entry name" value="2-NITROPROPANE DIOXYGENASE FAMILY, PUTATIVE (AFU_ORTHOLOGUE AFUA_2G09850)-RELATED"/>
    <property type="match status" value="1"/>
</dbReference>
<evidence type="ECO:0000313" key="4">
    <source>
        <dbReference type="EMBL" id="CAK0785135.1"/>
    </source>
</evidence>
<organism evidence="4 5">
    <name type="scientific">Coccomyxa viridis</name>
    <dbReference type="NCBI Taxonomy" id="1274662"/>
    <lineage>
        <taxon>Eukaryota</taxon>
        <taxon>Viridiplantae</taxon>
        <taxon>Chlorophyta</taxon>
        <taxon>core chlorophytes</taxon>
        <taxon>Trebouxiophyceae</taxon>
        <taxon>Trebouxiophyceae incertae sedis</taxon>
        <taxon>Coccomyxaceae</taxon>
        <taxon>Coccomyxa</taxon>
    </lineage>
</organism>
<keyword evidence="3" id="KW-0560">Oxidoreductase</keyword>